<dbReference type="Pfam" id="PF01035">
    <property type="entry name" value="DNA_binding_1"/>
    <property type="match status" value="1"/>
</dbReference>
<keyword evidence="7 9" id="KW-0234">DNA repair</keyword>
<comment type="miscellaneous">
    <text evidence="9">This enzyme catalyzes only one turnover and therefore is not strictly catalytic. According to one definition, an enzyme is a biocatalyst that acts repeatedly and over many reaction cycles.</text>
</comment>
<dbReference type="SUPFAM" id="SSF53155">
    <property type="entry name" value="Methylated DNA-protein cysteine methyltransferase domain"/>
    <property type="match status" value="1"/>
</dbReference>
<dbReference type="GO" id="GO:0003908">
    <property type="term" value="F:methylated-DNA-[protein]-cysteine S-methyltransferase activity"/>
    <property type="evidence" value="ECO:0007669"/>
    <property type="project" value="UniProtKB-UniRule"/>
</dbReference>
<dbReference type="PANTHER" id="PTHR10815">
    <property type="entry name" value="METHYLATED-DNA--PROTEIN-CYSTEINE METHYLTRANSFERASE"/>
    <property type="match status" value="1"/>
</dbReference>
<dbReference type="OrthoDB" id="9802228at2"/>
<comment type="subcellular location">
    <subcellularLocation>
        <location evidence="9">Cytoplasm</location>
    </subcellularLocation>
</comment>
<dbReference type="InterPro" id="IPR008332">
    <property type="entry name" value="MethylG_MeTrfase_N"/>
</dbReference>
<keyword evidence="5 9" id="KW-0808">Transferase</keyword>
<evidence type="ECO:0000256" key="9">
    <source>
        <dbReference type="HAMAP-Rule" id="MF_00772"/>
    </source>
</evidence>
<dbReference type="Gene3D" id="3.30.160.70">
    <property type="entry name" value="Methylated DNA-protein cysteine methyltransferase domain"/>
    <property type="match status" value="1"/>
</dbReference>
<evidence type="ECO:0000256" key="5">
    <source>
        <dbReference type="ARBA" id="ARBA00022679"/>
    </source>
</evidence>
<dbReference type="NCBIfam" id="TIGR00589">
    <property type="entry name" value="ogt"/>
    <property type="match status" value="1"/>
</dbReference>
<keyword evidence="13" id="KW-1185">Reference proteome</keyword>
<comment type="function">
    <text evidence="9">Involved in the cellular defense against the biological effects of O6-methylguanine (O6-MeG) and O4-methylthymine (O4-MeT) in DNA. Repairs the methylated nucleobase in DNA by stoichiometrically transferring the methyl group to a cysteine residue in the enzyme. This is a suicide reaction: the enzyme is irreversibly inactivated.</text>
</comment>
<dbReference type="GO" id="GO:0006307">
    <property type="term" value="P:DNA alkylation repair"/>
    <property type="evidence" value="ECO:0007669"/>
    <property type="project" value="UniProtKB-UniRule"/>
</dbReference>
<evidence type="ECO:0000313" key="12">
    <source>
        <dbReference type="EMBL" id="PZT48097.1"/>
    </source>
</evidence>
<evidence type="ECO:0000256" key="6">
    <source>
        <dbReference type="ARBA" id="ARBA00022763"/>
    </source>
</evidence>
<feature type="active site" description="Nucleophile; methyl group acceptor" evidence="9">
    <location>
        <position position="124"/>
    </location>
</feature>
<comment type="catalytic activity">
    <reaction evidence="8 9">
        <text>a 6-O-methyl-2'-deoxyguanosine in DNA + L-cysteinyl-[protein] = S-methyl-L-cysteinyl-[protein] + a 2'-deoxyguanosine in DNA</text>
        <dbReference type="Rhea" id="RHEA:24000"/>
        <dbReference type="Rhea" id="RHEA-COMP:10131"/>
        <dbReference type="Rhea" id="RHEA-COMP:10132"/>
        <dbReference type="Rhea" id="RHEA-COMP:11367"/>
        <dbReference type="Rhea" id="RHEA-COMP:11368"/>
        <dbReference type="ChEBI" id="CHEBI:29950"/>
        <dbReference type="ChEBI" id="CHEBI:82612"/>
        <dbReference type="ChEBI" id="CHEBI:85445"/>
        <dbReference type="ChEBI" id="CHEBI:85448"/>
        <dbReference type="EC" id="2.1.1.63"/>
    </reaction>
</comment>
<dbReference type="CDD" id="cd06445">
    <property type="entry name" value="ATase"/>
    <property type="match status" value="1"/>
</dbReference>
<dbReference type="FunFam" id="1.10.10.10:FF:000214">
    <property type="entry name" value="Methylated-DNA--protein-cysteine methyltransferase"/>
    <property type="match status" value="1"/>
</dbReference>
<dbReference type="Gene3D" id="1.10.10.10">
    <property type="entry name" value="Winged helix-like DNA-binding domain superfamily/Winged helix DNA-binding domain"/>
    <property type="match status" value="1"/>
</dbReference>
<dbReference type="SUPFAM" id="SSF46767">
    <property type="entry name" value="Methylated DNA-protein cysteine methyltransferase, C-terminal domain"/>
    <property type="match status" value="1"/>
</dbReference>
<evidence type="ECO:0000256" key="2">
    <source>
        <dbReference type="ARBA" id="ARBA00008711"/>
    </source>
</evidence>
<evidence type="ECO:0000259" key="10">
    <source>
        <dbReference type="Pfam" id="PF01035"/>
    </source>
</evidence>
<dbReference type="GO" id="GO:0032259">
    <property type="term" value="P:methylation"/>
    <property type="evidence" value="ECO:0007669"/>
    <property type="project" value="UniProtKB-KW"/>
</dbReference>
<dbReference type="GO" id="GO:0005737">
    <property type="term" value="C:cytoplasm"/>
    <property type="evidence" value="ECO:0007669"/>
    <property type="project" value="UniProtKB-SubCell"/>
</dbReference>
<accession>A0A2W6MUF6</accession>
<dbReference type="RefSeq" id="WP_111229816.1">
    <property type="nucleotide sequence ID" value="NZ_NBIU01000013.1"/>
</dbReference>
<dbReference type="EC" id="2.1.1.63" evidence="9"/>
<protein>
    <recommendedName>
        <fullName evidence="9">Methylated-DNA--protein-cysteine methyltransferase</fullName>
        <ecNumber evidence="9">2.1.1.63</ecNumber>
    </recommendedName>
    <alternativeName>
        <fullName evidence="9">6-O-methylguanine-DNA methyltransferase</fullName>
        <shortName evidence="9">MGMT</shortName>
    </alternativeName>
    <alternativeName>
        <fullName evidence="9">O-6-methylguanine-DNA-alkyltransferase</fullName>
    </alternativeName>
</protein>
<proteinExistence type="inferred from homology"/>
<dbReference type="InterPro" id="IPR001497">
    <property type="entry name" value="MethylDNA_cys_MeTrfase_AS"/>
</dbReference>
<dbReference type="Proteomes" id="UP000249746">
    <property type="component" value="Unassembled WGS sequence"/>
</dbReference>
<feature type="domain" description="Methylguanine DNA methyltransferase ribonuclease-like" evidence="11">
    <location>
        <begin position="5"/>
        <end position="69"/>
    </location>
</feature>
<comment type="similarity">
    <text evidence="2 9">Belongs to the MGMT family.</text>
</comment>
<comment type="catalytic activity">
    <reaction evidence="1 9">
        <text>a 4-O-methyl-thymidine in DNA + L-cysteinyl-[protein] = a thymidine in DNA + S-methyl-L-cysteinyl-[protein]</text>
        <dbReference type="Rhea" id="RHEA:53428"/>
        <dbReference type="Rhea" id="RHEA-COMP:10131"/>
        <dbReference type="Rhea" id="RHEA-COMP:10132"/>
        <dbReference type="Rhea" id="RHEA-COMP:13555"/>
        <dbReference type="Rhea" id="RHEA-COMP:13556"/>
        <dbReference type="ChEBI" id="CHEBI:29950"/>
        <dbReference type="ChEBI" id="CHEBI:82612"/>
        <dbReference type="ChEBI" id="CHEBI:137386"/>
        <dbReference type="ChEBI" id="CHEBI:137387"/>
        <dbReference type="EC" id="2.1.1.63"/>
    </reaction>
</comment>
<sequence length="154" mass="17277">MEEVFCGVLESLLGKLKICATKEVILCVDFLENNTKIEIRENSLVIECKKQLKEYFLKERRGFDLPLRICGSEFEKVVYGELLKIPYGEVRTYKQIAQNINKSKACRAVGNANSKNKLAILVPCHRVVAKSGIGGYNGGIDKKIKLLELEKGLA</sequence>
<evidence type="ECO:0000256" key="3">
    <source>
        <dbReference type="ARBA" id="ARBA00022490"/>
    </source>
</evidence>
<keyword evidence="6 9" id="KW-0227">DNA damage</keyword>
<dbReference type="InterPro" id="IPR036631">
    <property type="entry name" value="MGMT_N_sf"/>
</dbReference>
<dbReference type="AlphaFoldDB" id="A0A2W6MUF6"/>
<keyword evidence="4 9" id="KW-0489">Methyltransferase</keyword>
<evidence type="ECO:0000313" key="13">
    <source>
        <dbReference type="Proteomes" id="UP000249746"/>
    </source>
</evidence>
<dbReference type="InterPro" id="IPR023546">
    <property type="entry name" value="MGMT"/>
</dbReference>
<evidence type="ECO:0000259" key="11">
    <source>
        <dbReference type="Pfam" id="PF02870"/>
    </source>
</evidence>
<dbReference type="InterPro" id="IPR036388">
    <property type="entry name" value="WH-like_DNA-bd_sf"/>
</dbReference>
<dbReference type="HAMAP" id="MF_00772">
    <property type="entry name" value="OGT"/>
    <property type="match status" value="1"/>
</dbReference>
<evidence type="ECO:0000256" key="4">
    <source>
        <dbReference type="ARBA" id="ARBA00022603"/>
    </source>
</evidence>
<dbReference type="PANTHER" id="PTHR10815:SF13">
    <property type="entry name" value="METHYLATED-DNA--PROTEIN-CYSTEINE METHYLTRANSFERASE"/>
    <property type="match status" value="1"/>
</dbReference>
<keyword evidence="3 9" id="KW-0963">Cytoplasm</keyword>
<name>A0A2W6MUF6_9HELI</name>
<evidence type="ECO:0000256" key="8">
    <source>
        <dbReference type="ARBA" id="ARBA00049348"/>
    </source>
</evidence>
<feature type="domain" description="Methylated-DNA-[protein]-cysteine S-methyltransferase DNA binding" evidence="10">
    <location>
        <begin position="73"/>
        <end position="151"/>
    </location>
</feature>
<dbReference type="EMBL" id="NBIU01000013">
    <property type="protein sequence ID" value="PZT48097.1"/>
    <property type="molecule type" value="Genomic_DNA"/>
</dbReference>
<comment type="caution">
    <text evidence="12">The sequence shown here is derived from an EMBL/GenBank/DDBJ whole genome shotgun (WGS) entry which is preliminary data.</text>
</comment>
<gene>
    <name evidence="12" type="ORF">B6S12_05540</name>
</gene>
<dbReference type="Pfam" id="PF02870">
    <property type="entry name" value="Methyltransf_1N"/>
    <property type="match status" value="1"/>
</dbReference>
<dbReference type="InterPro" id="IPR036217">
    <property type="entry name" value="MethylDNA_cys_MeTrfase_DNAb"/>
</dbReference>
<dbReference type="PROSITE" id="PS00374">
    <property type="entry name" value="MGMT"/>
    <property type="match status" value="1"/>
</dbReference>
<reference evidence="12 13" key="1">
    <citation type="submission" date="2017-03" db="EMBL/GenBank/DDBJ databases">
        <title>Genomic and clinical evidence uncovers the enterohepatic species Helicobacter valdiviensis as a potential human intestinal pathogen.</title>
        <authorList>
            <person name="Fresia P."/>
            <person name="Jara R."/>
            <person name="Sierra R."/>
            <person name="Ferres I."/>
            <person name="Greif G."/>
            <person name="Iraola G."/>
            <person name="Collado L."/>
        </authorList>
    </citation>
    <scope>NUCLEOTIDE SEQUENCE [LARGE SCALE GENOMIC DNA]</scope>
    <source>
        <strain evidence="12 13">WBE14</strain>
    </source>
</reference>
<dbReference type="InterPro" id="IPR014048">
    <property type="entry name" value="MethylDNA_cys_MeTrfase_DNA-bd"/>
</dbReference>
<organism evidence="12 13">
    <name type="scientific">Helicobacter valdiviensis</name>
    <dbReference type="NCBI Taxonomy" id="1458358"/>
    <lineage>
        <taxon>Bacteria</taxon>
        <taxon>Pseudomonadati</taxon>
        <taxon>Campylobacterota</taxon>
        <taxon>Epsilonproteobacteria</taxon>
        <taxon>Campylobacterales</taxon>
        <taxon>Helicobacteraceae</taxon>
        <taxon>Helicobacter</taxon>
    </lineage>
</organism>
<evidence type="ECO:0000256" key="1">
    <source>
        <dbReference type="ARBA" id="ARBA00001286"/>
    </source>
</evidence>
<evidence type="ECO:0000256" key="7">
    <source>
        <dbReference type="ARBA" id="ARBA00023204"/>
    </source>
</evidence>